<keyword evidence="1" id="KW-0812">Transmembrane</keyword>
<keyword evidence="3" id="KW-1185">Reference proteome</keyword>
<gene>
    <name evidence="2" type="ORF">KY290_029580</name>
</gene>
<proteinExistence type="predicted"/>
<sequence>MHSVSPSAANPEDLRFPTHSIELYCPYGICGIKICFEDIYLVQSQMTERCKLVISYLILFVDLPFYYGITQFLAGLDIE</sequence>
<feature type="transmembrane region" description="Helical" evidence="1">
    <location>
        <begin position="53"/>
        <end position="74"/>
    </location>
</feature>
<protein>
    <submittedName>
        <fullName evidence="2">Uncharacterized protein</fullName>
    </submittedName>
</protein>
<dbReference type="EMBL" id="JAIVGD010000019">
    <property type="protein sequence ID" value="KAH0750348.1"/>
    <property type="molecule type" value="Genomic_DNA"/>
</dbReference>
<evidence type="ECO:0000256" key="1">
    <source>
        <dbReference type="SAM" id="Phobius"/>
    </source>
</evidence>
<evidence type="ECO:0000313" key="3">
    <source>
        <dbReference type="Proteomes" id="UP000826656"/>
    </source>
</evidence>
<accession>A0ABQ7UL53</accession>
<keyword evidence="1" id="KW-1133">Transmembrane helix</keyword>
<dbReference type="Proteomes" id="UP000826656">
    <property type="component" value="Unassembled WGS sequence"/>
</dbReference>
<reference evidence="2 3" key="1">
    <citation type="journal article" date="2021" name="bioRxiv">
        <title>Chromosome-scale and haplotype-resolved genome assembly of a tetraploid potato cultivar.</title>
        <authorList>
            <person name="Sun H."/>
            <person name="Jiao W.-B."/>
            <person name="Krause K."/>
            <person name="Campoy J.A."/>
            <person name="Goel M."/>
            <person name="Folz-Donahue K."/>
            <person name="Kukat C."/>
            <person name="Huettel B."/>
            <person name="Schneeberger K."/>
        </authorList>
    </citation>
    <scope>NUCLEOTIDE SEQUENCE [LARGE SCALE GENOMIC DNA]</scope>
    <source>
        <strain evidence="2">SolTubOtavaFocal</strain>
        <tissue evidence="2">Leaves</tissue>
    </source>
</reference>
<name>A0ABQ7UL53_SOLTU</name>
<organism evidence="2 3">
    <name type="scientific">Solanum tuberosum</name>
    <name type="common">Potato</name>
    <dbReference type="NCBI Taxonomy" id="4113"/>
    <lineage>
        <taxon>Eukaryota</taxon>
        <taxon>Viridiplantae</taxon>
        <taxon>Streptophyta</taxon>
        <taxon>Embryophyta</taxon>
        <taxon>Tracheophyta</taxon>
        <taxon>Spermatophyta</taxon>
        <taxon>Magnoliopsida</taxon>
        <taxon>eudicotyledons</taxon>
        <taxon>Gunneridae</taxon>
        <taxon>Pentapetalae</taxon>
        <taxon>asterids</taxon>
        <taxon>lamiids</taxon>
        <taxon>Solanales</taxon>
        <taxon>Solanaceae</taxon>
        <taxon>Solanoideae</taxon>
        <taxon>Solaneae</taxon>
        <taxon>Solanum</taxon>
    </lineage>
</organism>
<keyword evidence="1" id="KW-0472">Membrane</keyword>
<evidence type="ECO:0000313" key="2">
    <source>
        <dbReference type="EMBL" id="KAH0750348.1"/>
    </source>
</evidence>
<comment type="caution">
    <text evidence="2">The sequence shown here is derived from an EMBL/GenBank/DDBJ whole genome shotgun (WGS) entry which is preliminary data.</text>
</comment>